<evidence type="ECO:0000313" key="2">
    <source>
        <dbReference type="EMBL" id="KAF2997043.1"/>
    </source>
</evidence>
<dbReference type="EMBL" id="SWKU01000024">
    <property type="protein sequence ID" value="KAF2997043.1"/>
    <property type="molecule type" value="Genomic_DNA"/>
</dbReference>
<evidence type="ECO:0000313" key="3">
    <source>
        <dbReference type="Proteomes" id="UP000801428"/>
    </source>
</evidence>
<reference evidence="2" key="1">
    <citation type="submission" date="2019-04" db="EMBL/GenBank/DDBJ databases">
        <title>Sequencing of skin fungus with MAO and IRED activity.</title>
        <authorList>
            <person name="Marsaioli A.J."/>
            <person name="Bonatto J.M.C."/>
            <person name="Reis Junior O."/>
        </authorList>
    </citation>
    <scope>NUCLEOTIDE SEQUENCE</scope>
    <source>
        <strain evidence="2">30M1</strain>
    </source>
</reference>
<dbReference type="Pfam" id="PF15370">
    <property type="entry name" value="NOPCHAP1"/>
    <property type="match status" value="1"/>
</dbReference>
<keyword evidence="3" id="KW-1185">Reference proteome</keyword>
<dbReference type="InterPro" id="IPR027921">
    <property type="entry name" value="NOPCHAP1"/>
</dbReference>
<feature type="region of interest" description="Disordered" evidence="1">
    <location>
        <begin position="171"/>
        <end position="225"/>
    </location>
</feature>
<dbReference type="AlphaFoldDB" id="A0A9P4T7C3"/>
<sequence length="225" mass="24899">MTSPAAPQLAHRRKRTKTSTENSPEPLTHNSSDLQVKASSSHAKSNDDGNNDSADESSELSESSEEPSDMSSSEDEDEHSKMETKATNEPEVVNLRANRGQKPTYKLDDEELGPDIRTFLKDFLPKLKAANEELEAERNRGTLKKREIDAVEGDEDEQYIEMNLGLGVLKMKDAEQSSDSSSDSEMSDAEDTTGQKEKDVLGKLMGQEKVKEPAGIQEINEQRPS</sequence>
<comment type="caution">
    <text evidence="2">The sequence shown here is derived from an EMBL/GenBank/DDBJ whole genome shotgun (WGS) entry which is preliminary data.</text>
</comment>
<accession>A0A9P4T7C3</accession>
<feature type="compositionally biased region" description="Basic and acidic residues" evidence="1">
    <location>
        <begin position="78"/>
        <end position="88"/>
    </location>
</feature>
<feature type="compositionally biased region" description="Acidic residues" evidence="1">
    <location>
        <begin position="49"/>
        <end position="77"/>
    </location>
</feature>
<evidence type="ECO:0000256" key="1">
    <source>
        <dbReference type="SAM" id="MobiDB-lite"/>
    </source>
</evidence>
<dbReference type="Proteomes" id="UP000801428">
    <property type="component" value="Unassembled WGS sequence"/>
</dbReference>
<proteinExistence type="predicted"/>
<dbReference type="OrthoDB" id="1112980at2759"/>
<feature type="compositionally biased region" description="Basic and acidic residues" evidence="1">
    <location>
        <begin position="193"/>
        <end position="212"/>
    </location>
</feature>
<name>A0A9P4T7C3_CURKU</name>
<feature type="compositionally biased region" description="Polar residues" evidence="1">
    <location>
        <begin position="19"/>
        <end position="43"/>
    </location>
</feature>
<dbReference type="PANTHER" id="PTHR38489">
    <property type="entry name" value="HISTONE CHAPERONE DOMAIN-CONTAINING PROTEIN"/>
    <property type="match status" value="1"/>
</dbReference>
<gene>
    <name evidence="2" type="ORF">E8E13_000791</name>
</gene>
<protein>
    <submittedName>
        <fullName evidence="2">Uncharacterized protein</fullName>
    </submittedName>
</protein>
<dbReference type="GO" id="GO:0000492">
    <property type="term" value="P:box C/D snoRNP assembly"/>
    <property type="evidence" value="ECO:0007669"/>
    <property type="project" value="InterPro"/>
</dbReference>
<dbReference type="PANTHER" id="PTHR38489:SF1">
    <property type="entry name" value="HISTONE CHAPERONE DOMAIN-CONTAINING PROTEIN"/>
    <property type="match status" value="1"/>
</dbReference>
<organism evidence="2 3">
    <name type="scientific">Curvularia kusanoi</name>
    <name type="common">Cochliobolus kusanoi</name>
    <dbReference type="NCBI Taxonomy" id="90978"/>
    <lineage>
        <taxon>Eukaryota</taxon>
        <taxon>Fungi</taxon>
        <taxon>Dikarya</taxon>
        <taxon>Ascomycota</taxon>
        <taxon>Pezizomycotina</taxon>
        <taxon>Dothideomycetes</taxon>
        <taxon>Pleosporomycetidae</taxon>
        <taxon>Pleosporales</taxon>
        <taxon>Pleosporineae</taxon>
        <taxon>Pleosporaceae</taxon>
        <taxon>Curvularia</taxon>
    </lineage>
</organism>
<feature type="region of interest" description="Disordered" evidence="1">
    <location>
        <begin position="1"/>
        <end position="109"/>
    </location>
</feature>